<dbReference type="GO" id="GO:0016020">
    <property type="term" value="C:membrane"/>
    <property type="evidence" value="ECO:0007669"/>
    <property type="project" value="UniProtKB-SubCell"/>
</dbReference>
<organism evidence="10 11">
    <name type="scientific">Pengzhenrongella sicca</name>
    <dbReference type="NCBI Taxonomy" id="2819238"/>
    <lineage>
        <taxon>Bacteria</taxon>
        <taxon>Bacillati</taxon>
        <taxon>Actinomycetota</taxon>
        <taxon>Actinomycetes</taxon>
        <taxon>Micrococcales</taxon>
        <taxon>Pengzhenrongella</taxon>
    </lineage>
</organism>
<dbReference type="PANTHER" id="PTHR30576">
    <property type="entry name" value="COLANIC BIOSYNTHESIS UDP-GLUCOSE LIPID CARRIER TRANSFERASE"/>
    <property type="match status" value="1"/>
</dbReference>
<dbReference type="Pfam" id="PF02397">
    <property type="entry name" value="Bac_transf"/>
    <property type="match status" value="1"/>
</dbReference>
<protein>
    <submittedName>
        <fullName evidence="10">Sugar transferase</fullName>
    </submittedName>
</protein>
<evidence type="ECO:0000256" key="1">
    <source>
        <dbReference type="ARBA" id="ARBA00004141"/>
    </source>
</evidence>
<evidence type="ECO:0000313" key="11">
    <source>
        <dbReference type="Proteomes" id="UP000663937"/>
    </source>
</evidence>
<dbReference type="Pfam" id="PF13727">
    <property type="entry name" value="CoA_binding_3"/>
    <property type="match status" value="1"/>
</dbReference>
<evidence type="ECO:0000256" key="7">
    <source>
        <dbReference type="SAM" id="MobiDB-lite"/>
    </source>
</evidence>
<evidence type="ECO:0000256" key="4">
    <source>
        <dbReference type="ARBA" id="ARBA00022692"/>
    </source>
</evidence>
<dbReference type="RefSeq" id="WP_227423159.1">
    <property type="nucleotide sequence ID" value="NZ_CP071868.1"/>
</dbReference>
<keyword evidence="4 8" id="KW-0812">Transmembrane</keyword>
<feature type="transmembrane region" description="Helical" evidence="8">
    <location>
        <begin position="323"/>
        <end position="343"/>
    </location>
</feature>
<name>A0A8A4ZAC5_9MICO</name>
<dbReference type="GO" id="GO:0016780">
    <property type="term" value="F:phosphotransferase activity, for other substituted phosphate groups"/>
    <property type="evidence" value="ECO:0007669"/>
    <property type="project" value="TreeGrafter"/>
</dbReference>
<proteinExistence type="inferred from homology"/>
<comment type="similarity">
    <text evidence="2">Belongs to the bacterial sugar transferase family.</text>
</comment>
<reference evidence="10" key="1">
    <citation type="submission" date="2021-03" db="EMBL/GenBank/DDBJ databases">
        <title>Pengzhenrongella sicca gen. nov., sp. nov., a new member of suborder Micrococcineae isolated from High-Arctic tundra soil.</title>
        <authorList>
            <person name="Peng F."/>
        </authorList>
    </citation>
    <scope>NUCLEOTIDE SEQUENCE</scope>
    <source>
        <strain evidence="10">LRZ-2</strain>
    </source>
</reference>
<dbReference type="Proteomes" id="UP000663937">
    <property type="component" value="Chromosome"/>
</dbReference>
<feature type="domain" description="Bacterial sugar transferase" evidence="9">
    <location>
        <begin position="317"/>
        <end position="504"/>
    </location>
</feature>
<dbReference type="AlphaFoldDB" id="A0A8A4ZAC5"/>
<dbReference type="PANTHER" id="PTHR30576:SF10">
    <property type="entry name" value="SLL5057 PROTEIN"/>
    <property type="match status" value="1"/>
</dbReference>
<evidence type="ECO:0000256" key="8">
    <source>
        <dbReference type="SAM" id="Phobius"/>
    </source>
</evidence>
<sequence>MTLTADRELEWQQPSDDRRGRAAGPRRSWASANPFVVRSTPHNDSELGADRWARAVARYRRVAVALDALVATVVTSGFMLAIVGRQPETIPLIVLGAVGFVACIAINRGYDERSLGDGPGEYQAVVQAGLLAAVTLMAVSYASMAEISRSLVFFGVPTLVLLSCLTRITHRRLLQRERVLRGSAMRRTLVVGDLAAVERVVGDLQRRPREGYHITGVCVPSLDDVQPRSDLPILGAVADVPQVVADRGIEVVVVAGKCLSGDALRRLSWALGRAGAHLVVAPDLVEVHAPRISLRPVAGLSLLEVEVSAPRRRQLAKATMDRAVGVALLTIAAPIIGVGALMVRATSPGSPFYRQTRVGVDGRTFTMWKLRSMYRDANARRDALLASSDGDGVLFKMRDDPRVTPVGRVLRRYSLDELPQLINVVKGDMSLVGPRPPLAEEVAAYGDSVHRRLRVKPGLTGLWQISGRSDLSWEESVRLDLRYVDNWSVGMDLLILWRTARAVVQPSGAY</sequence>
<evidence type="ECO:0000259" key="9">
    <source>
        <dbReference type="Pfam" id="PF02397"/>
    </source>
</evidence>
<keyword evidence="6 8" id="KW-0472">Membrane</keyword>
<evidence type="ECO:0000256" key="5">
    <source>
        <dbReference type="ARBA" id="ARBA00022989"/>
    </source>
</evidence>
<dbReference type="EMBL" id="CP071868">
    <property type="protein sequence ID" value="QTE28910.1"/>
    <property type="molecule type" value="Genomic_DNA"/>
</dbReference>
<evidence type="ECO:0000256" key="2">
    <source>
        <dbReference type="ARBA" id="ARBA00006464"/>
    </source>
</evidence>
<dbReference type="InterPro" id="IPR017475">
    <property type="entry name" value="EPS_sugar_tfrase"/>
</dbReference>
<dbReference type="Gene3D" id="3.40.50.720">
    <property type="entry name" value="NAD(P)-binding Rossmann-like Domain"/>
    <property type="match status" value="1"/>
</dbReference>
<feature type="region of interest" description="Disordered" evidence="7">
    <location>
        <begin position="1"/>
        <end position="27"/>
    </location>
</feature>
<feature type="transmembrane region" description="Helical" evidence="8">
    <location>
        <begin position="122"/>
        <end position="144"/>
    </location>
</feature>
<feature type="transmembrane region" description="Helical" evidence="8">
    <location>
        <begin position="62"/>
        <end position="83"/>
    </location>
</feature>
<dbReference type="InterPro" id="IPR003362">
    <property type="entry name" value="Bact_transf"/>
</dbReference>
<keyword evidence="11" id="KW-1185">Reference proteome</keyword>
<keyword evidence="5 8" id="KW-1133">Transmembrane helix</keyword>
<accession>A0A8A4ZAC5</accession>
<evidence type="ECO:0000256" key="6">
    <source>
        <dbReference type="ARBA" id="ARBA00023136"/>
    </source>
</evidence>
<dbReference type="KEGG" id="psic:J4E96_16510"/>
<feature type="transmembrane region" description="Helical" evidence="8">
    <location>
        <begin position="89"/>
        <end position="110"/>
    </location>
</feature>
<feature type="compositionally biased region" description="Basic and acidic residues" evidence="7">
    <location>
        <begin position="1"/>
        <end position="20"/>
    </location>
</feature>
<evidence type="ECO:0000256" key="3">
    <source>
        <dbReference type="ARBA" id="ARBA00022679"/>
    </source>
</evidence>
<evidence type="ECO:0000313" key="10">
    <source>
        <dbReference type="EMBL" id="QTE28910.1"/>
    </source>
</evidence>
<keyword evidence="3 10" id="KW-0808">Transferase</keyword>
<comment type="subcellular location">
    <subcellularLocation>
        <location evidence="1">Membrane</location>
        <topology evidence="1">Multi-pass membrane protein</topology>
    </subcellularLocation>
</comment>
<feature type="transmembrane region" description="Helical" evidence="8">
    <location>
        <begin position="150"/>
        <end position="168"/>
    </location>
</feature>
<gene>
    <name evidence="10" type="ORF">J4E96_16510</name>
</gene>
<dbReference type="NCBIfam" id="TIGR03025">
    <property type="entry name" value="EPS_sugtrans"/>
    <property type="match status" value="1"/>
</dbReference>